<keyword evidence="1" id="KW-0472">Membrane</keyword>
<evidence type="ECO:0000313" key="3">
    <source>
        <dbReference type="Proteomes" id="UP000030152"/>
    </source>
</evidence>
<comment type="caution">
    <text evidence="2">The sequence shown here is derived from an EMBL/GenBank/DDBJ whole genome shotgun (WGS) entry which is preliminary data.</text>
</comment>
<proteinExistence type="predicted"/>
<gene>
    <name evidence="2" type="ORF">Q765_06930</name>
</gene>
<accession>A0A0A2M412</accession>
<dbReference type="STRING" id="1121895.GCA_000378485_02312"/>
<feature type="transmembrane region" description="Helical" evidence="1">
    <location>
        <begin position="7"/>
        <end position="24"/>
    </location>
</feature>
<evidence type="ECO:0000256" key="1">
    <source>
        <dbReference type="SAM" id="Phobius"/>
    </source>
</evidence>
<keyword evidence="1" id="KW-0812">Transmembrane</keyword>
<keyword evidence="3" id="KW-1185">Reference proteome</keyword>
<dbReference type="EMBL" id="JRLX01000005">
    <property type="protein sequence ID" value="KGO87392.1"/>
    <property type="molecule type" value="Genomic_DNA"/>
</dbReference>
<dbReference type="Proteomes" id="UP000030152">
    <property type="component" value="Unassembled WGS sequence"/>
</dbReference>
<evidence type="ECO:0000313" key="2">
    <source>
        <dbReference type="EMBL" id="KGO87392.1"/>
    </source>
</evidence>
<name>A0A0A2M412_9FLAO</name>
<dbReference type="AlphaFoldDB" id="A0A0A2M412"/>
<feature type="transmembrane region" description="Helical" evidence="1">
    <location>
        <begin position="61"/>
        <end position="77"/>
    </location>
</feature>
<reference evidence="2 3" key="1">
    <citation type="submission" date="2013-09" db="EMBL/GenBank/DDBJ databases">
        <authorList>
            <person name="Zeng Z."/>
            <person name="Chen C."/>
        </authorList>
    </citation>
    <scope>NUCLEOTIDE SEQUENCE [LARGE SCALE GENOMIC DNA]</scope>
    <source>
        <strain evidence="2 3">WB 3.3-2</strain>
    </source>
</reference>
<protein>
    <submittedName>
        <fullName evidence="2">Uncharacterized protein</fullName>
    </submittedName>
</protein>
<sequence length="107" mass="12374">MFKILNYLNYLFVAFPLVILIAEFQDKDVYSSVAIAILCTVILQLFIGIVWFVSQPRNKSLVNYFAFIVLLAMVAAMRFRLSIILVPIIAIYFSYILYIKANEIKQP</sequence>
<organism evidence="2 3">
    <name type="scientific">Flavobacterium rivuli WB 3.3-2 = DSM 21788</name>
    <dbReference type="NCBI Taxonomy" id="1121895"/>
    <lineage>
        <taxon>Bacteria</taxon>
        <taxon>Pseudomonadati</taxon>
        <taxon>Bacteroidota</taxon>
        <taxon>Flavobacteriia</taxon>
        <taxon>Flavobacteriales</taxon>
        <taxon>Flavobacteriaceae</taxon>
        <taxon>Flavobacterium</taxon>
    </lineage>
</organism>
<feature type="transmembrane region" description="Helical" evidence="1">
    <location>
        <begin position="83"/>
        <end position="101"/>
    </location>
</feature>
<keyword evidence="1" id="KW-1133">Transmembrane helix</keyword>
<feature type="transmembrane region" description="Helical" evidence="1">
    <location>
        <begin position="30"/>
        <end position="54"/>
    </location>
</feature>